<dbReference type="EMBL" id="BKCJ010006779">
    <property type="protein sequence ID" value="GEU73905.1"/>
    <property type="molecule type" value="Genomic_DNA"/>
</dbReference>
<dbReference type="Pfam" id="PF00168">
    <property type="entry name" value="C2"/>
    <property type="match status" value="1"/>
</dbReference>
<dbReference type="InterPro" id="IPR000008">
    <property type="entry name" value="C2_dom"/>
</dbReference>
<proteinExistence type="predicted"/>
<feature type="domain" description="C2" evidence="1">
    <location>
        <begin position="24"/>
        <end position="88"/>
    </location>
</feature>
<dbReference type="PROSITE" id="PS50004">
    <property type="entry name" value="C2"/>
    <property type="match status" value="1"/>
</dbReference>
<dbReference type="AlphaFoldDB" id="A0A6L2MNL5"/>
<name>A0A6L2MNL5_TANCI</name>
<comment type="caution">
    <text evidence="2">The sequence shown here is derived from an EMBL/GenBank/DDBJ whole genome shotgun (WGS) entry which is preliminary data.</text>
</comment>
<protein>
    <submittedName>
        <fullName evidence="2">FT-interacting protein 1</fullName>
    </submittedName>
</protein>
<evidence type="ECO:0000313" key="2">
    <source>
        <dbReference type="EMBL" id="GEU73905.1"/>
    </source>
</evidence>
<organism evidence="2">
    <name type="scientific">Tanacetum cinerariifolium</name>
    <name type="common">Dalmatian daisy</name>
    <name type="synonym">Chrysanthemum cinerariifolium</name>
    <dbReference type="NCBI Taxonomy" id="118510"/>
    <lineage>
        <taxon>Eukaryota</taxon>
        <taxon>Viridiplantae</taxon>
        <taxon>Streptophyta</taxon>
        <taxon>Embryophyta</taxon>
        <taxon>Tracheophyta</taxon>
        <taxon>Spermatophyta</taxon>
        <taxon>Magnoliopsida</taxon>
        <taxon>eudicotyledons</taxon>
        <taxon>Gunneridae</taxon>
        <taxon>Pentapetalae</taxon>
        <taxon>asterids</taxon>
        <taxon>campanulids</taxon>
        <taxon>Asterales</taxon>
        <taxon>Asteraceae</taxon>
        <taxon>Asteroideae</taxon>
        <taxon>Anthemideae</taxon>
        <taxon>Anthemidinae</taxon>
        <taxon>Tanacetum</taxon>
    </lineage>
</organism>
<dbReference type="InterPro" id="IPR047259">
    <property type="entry name" value="QUIRKY-like"/>
</dbReference>
<dbReference type="SUPFAM" id="SSF49562">
    <property type="entry name" value="C2 domain (Calcium/lipid-binding domain, CaLB)"/>
    <property type="match status" value="1"/>
</dbReference>
<accession>A0A6L2MNL5</accession>
<reference evidence="2" key="1">
    <citation type="journal article" date="2019" name="Sci. Rep.">
        <title>Draft genome of Tanacetum cinerariifolium, the natural source of mosquito coil.</title>
        <authorList>
            <person name="Yamashiro T."/>
            <person name="Shiraishi A."/>
            <person name="Satake H."/>
            <person name="Nakayama K."/>
        </authorList>
    </citation>
    <scope>NUCLEOTIDE SEQUENCE</scope>
</reference>
<dbReference type="PANTHER" id="PTHR31425:SF50">
    <property type="entry name" value="FT-INTERACTING PROTEIN 3-RELATED"/>
    <property type="match status" value="1"/>
</dbReference>
<sequence>MPDRSSDDDFIVKETNKSHLDEVKIGKYKLTNNYDYVQRKQYLYVSVVKAKNLVAKDVSGSSCDPYAQVWVGRCKGTTRHIDKSSNPE</sequence>
<gene>
    <name evidence="2" type="ORF">Tci_045883</name>
</gene>
<evidence type="ECO:0000259" key="1">
    <source>
        <dbReference type="PROSITE" id="PS50004"/>
    </source>
</evidence>
<dbReference type="InterPro" id="IPR035892">
    <property type="entry name" value="C2_domain_sf"/>
</dbReference>
<dbReference type="Gene3D" id="2.60.40.150">
    <property type="entry name" value="C2 domain"/>
    <property type="match status" value="1"/>
</dbReference>
<dbReference type="PANTHER" id="PTHR31425">
    <property type="entry name" value="PHOSPHORIBOSYLANTHRANILATE TRANSFERASE ISOFORM 1"/>
    <property type="match status" value="1"/>
</dbReference>